<feature type="transmembrane region" description="Helical" evidence="1">
    <location>
        <begin position="109"/>
        <end position="135"/>
    </location>
</feature>
<evidence type="ECO:0008006" key="4">
    <source>
        <dbReference type="Google" id="ProtNLM"/>
    </source>
</evidence>
<protein>
    <recommendedName>
        <fullName evidence="4">Transmembrane protein</fullName>
    </recommendedName>
</protein>
<dbReference type="AlphaFoldDB" id="A0A5N7B798"/>
<keyword evidence="1" id="KW-0472">Membrane</keyword>
<keyword evidence="3" id="KW-1185">Reference proteome</keyword>
<evidence type="ECO:0000313" key="3">
    <source>
        <dbReference type="Proteomes" id="UP000326198"/>
    </source>
</evidence>
<evidence type="ECO:0000256" key="1">
    <source>
        <dbReference type="SAM" id="Phobius"/>
    </source>
</evidence>
<keyword evidence="1" id="KW-1133">Transmembrane helix</keyword>
<evidence type="ECO:0000313" key="2">
    <source>
        <dbReference type="EMBL" id="KAE8377619.1"/>
    </source>
</evidence>
<keyword evidence="1" id="KW-0812">Transmembrane</keyword>
<name>A0A5N7B798_9EURO</name>
<proteinExistence type="predicted"/>
<dbReference type="Proteomes" id="UP000326198">
    <property type="component" value="Unassembled WGS sequence"/>
</dbReference>
<accession>A0A5N7B798</accession>
<sequence length="192" mass="21746">MGVRCNAYKTGACHTDLRRVKVLSNGSLRRISNCFPAERERVGKIISRFSSLTLGLGTRRLNGPSVALASLSRLSLPPSLLPLPLPLVLNLDSPSFVLASSVLPFPFSFTFFIALTFSCHIYLILSLLVSLDFILHRWNLLTIFWHHLTSLSPSSLSMRFVVRPSLYVHRLPILDTFLLSHGRTRQRDRRLY</sequence>
<gene>
    <name evidence="2" type="ORF">BDV26DRAFT_206209</name>
</gene>
<reference evidence="2 3" key="1">
    <citation type="submission" date="2019-04" db="EMBL/GenBank/DDBJ databases">
        <title>Friends and foes A comparative genomics studyof 23 Aspergillus species from section Flavi.</title>
        <authorList>
            <consortium name="DOE Joint Genome Institute"/>
            <person name="Kjaerbolling I."/>
            <person name="Vesth T."/>
            <person name="Frisvad J.C."/>
            <person name="Nybo J.L."/>
            <person name="Theobald S."/>
            <person name="Kildgaard S."/>
            <person name="Isbrandt T."/>
            <person name="Kuo A."/>
            <person name="Sato A."/>
            <person name="Lyhne E.K."/>
            <person name="Kogle M.E."/>
            <person name="Wiebenga A."/>
            <person name="Kun R.S."/>
            <person name="Lubbers R.J."/>
            <person name="Makela M.R."/>
            <person name="Barry K."/>
            <person name="Chovatia M."/>
            <person name="Clum A."/>
            <person name="Daum C."/>
            <person name="Haridas S."/>
            <person name="He G."/>
            <person name="LaButti K."/>
            <person name="Lipzen A."/>
            <person name="Mondo S."/>
            <person name="Riley R."/>
            <person name="Salamov A."/>
            <person name="Simmons B.A."/>
            <person name="Magnuson J.K."/>
            <person name="Henrissat B."/>
            <person name="Mortensen U.H."/>
            <person name="Larsen T.O."/>
            <person name="Devries R.P."/>
            <person name="Grigoriev I.V."/>
            <person name="Machida M."/>
            <person name="Baker S.E."/>
            <person name="Andersen M.R."/>
        </authorList>
    </citation>
    <scope>NUCLEOTIDE SEQUENCE [LARGE SCALE GENOMIC DNA]</scope>
    <source>
        <strain evidence="2 3">IBT 29228</strain>
    </source>
</reference>
<organism evidence="2 3">
    <name type="scientific">Aspergillus bertholletiae</name>
    <dbReference type="NCBI Taxonomy" id="1226010"/>
    <lineage>
        <taxon>Eukaryota</taxon>
        <taxon>Fungi</taxon>
        <taxon>Dikarya</taxon>
        <taxon>Ascomycota</taxon>
        <taxon>Pezizomycotina</taxon>
        <taxon>Eurotiomycetes</taxon>
        <taxon>Eurotiomycetidae</taxon>
        <taxon>Eurotiales</taxon>
        <taxon>Aspergillaceae</taxon>
        <taxon>Aspergillus</taxon>
        <taxon>Aspergillus subgen. Circumdati</taxon>
    </lineage>
</organism>
<dbReference type="EMBL" id="ML736220">
    <property type="protein sequence ID" value="KAE8377619.1"/>
    <property type="molecule type" value="Genomic_DNA"/>
</dbReference>